<evidence type="ECO:0000313" key="21">
    <source>
        <dbReference type="EMBL" id="SEL69551.1"/>
    </source>
</evidence>
<dbReference type="AlphaFoldDB" id="A0A1H7SAA4"/>
<evidence type="ECO:0000256" key="5">
    <source>
        <dbReference type="ARBA" id="ARBA00022475"/>
    </source>
</evidence>
<dbReference type="InterPro" id="IPR050445">
    <property type="entry name" value="Bact_polysacc_biosynth/exp"/>
</dbReference>
<evidence type="ECO:0000256" key="4">
    <source>
        <dbReference type="ARBA" id="ARBA00011903"/>
    </source>
</evidence>
<keyword evidence="6" id="KW-0997">Cell inner membrane</keyword>
<accession>A0A1H7SAA4</accession>
<keyword evidence="10" id="KW-0418">Kinase</keyword>
<dbReference type="Proteomes" id="UP000199283">
    <property type="component" value="Unassembled WGS sequence"/>
</dbReference>
<evidence type="ECO:0000256" key="2">
    <source>
        <dbReference type="ARBA" id="ARBA00007316"/>
    </source>
</evidence>
<dbReference type="PANTHER" id="PTHR32309:SF13">
    <property type="entry name" value="FERRIC ENTEROBACTIN TRANSPORT PROTEIN FEPE"/>
    <property type="match status" value="1"/>
</dbReference>
<feature type="transmembrane region" description="Helical" evidence="18">
    <location>
        <begin position="49"/>
        <end position="68"/>
    </location>
</feature>
<keyword evidence="16" id="KW-0175">Coiled coil</keyword>
<keyword evidence="14" id="KW-0829">Tyrosine-protein kinase</keyword>
<evidence type="ECO:0000259" key="19">
    <source>
        <dbReference type="Pfam" id="PF02706"/>
    </source>
</evidence>
<keyword evidence="13 18" id="KW-0472">Membrane</keyword>
<dbReference type="STRING" id="188906.SAMN04488526_3276"/>
<keyword evidence="12 18" id="KW-1133">Transmembrane helix</keyword>
<dbReference type="InterPro" id="IPR027417">
    <property type="entry name" value="P-loop_NTPase"/>
</dbReference>
<evidence type="ECO:0000256" key="14">
    <source>
        <dbReference type="ARBA" id="ARBA00023137"/>
    </source>
</evidence>
<feature type="region of interest" description="Disordered" evidence="17">
    <location>
        <begin position="391"/>
        <end position="414"/>
    </location>
</feature>
<evidence type="ECO:0000256" key="9">
    <source>
        <dbReference type="ARBA" id="ARBA00022741"/>
    </source>
</evidence>
<dbReference type="GO" id="GO:0004713">
    <property type="term" value="F:protein tyrosine kinase activity"/>
    <property type="evidence" value="ECO:0007669"/>
    <property type="project" value="TreeGrafter"/>
</dbReference>
<keyword evidence="7" id="KW-0808">Transferase</keyword>
<evidence type="ECO:0000256" key="17">
    <source>
        <dbReference type="SAM" id="MobiDB-lite"/>
    </source>
</evidence>
<dbReference type="Gene3D" id="3.40.50.300">
    <property type="entry name" value="P-loop containing nucleotide triphosphate hydrolases"/>
    <property type="match status" value="1"/>
</dbReference>
<comment type="subcellular location">
    <subcellularLocation>
        <location evidence="1">Cell inner membrane</location>
        <topology evidence="1">Multi-pass membrane protein</topology>
    </subcellularLocation>
</comment>
<proteinExistence type="inferred from homology"/>
<dbReference type="Pfam" id="PF02706">
    <property type="entry name" value="Wzz"/>
    <property type="match status" value="1"/>
</dbReference>
<evidence type="ECO:0000259" key="20">
    <source>
        <dbReference type="Pfam" id="PF13614"/>
    </source>
</evidence>
<feature type="domain" description="AAA" evidence="20">
    <location>
        <begin position="469"/>
        <end position="597"/>
    </location>
</feature>
<keyword evidence="9" id="KW-0547">Nucleotide-binding</keyword>
<feature type="coiled-coil region" evidence="16">
    <location>
        <begin position="226"/>
        <end position="260"/>
    </location>
</feature>
<evidence type="ECO:0000313" key="22">
    <source>
        <dbReference type="Proteomes" id="UP000199283"/>
    </source>
</evidence>
<dbReference type="InterPro" id="IPR025669">
    <property type="entry name" value="AAA_dom"/>
</dbReference>
<comment type="similarity">
    <text evidence="3">Belongs to the etk/wzc family.</text>
</comment>
<protein>
    <recommendedName>
        <fullName evidence="4">non-specific protein-tyrosine kinase</fullName>
        <ecNumber evidence="4">2.7.10.2</ecNumber>
    </recommendedName>
</protein>
<dbReference type="EMBL" id="FNZQ01000008">
    <property type="protein sequence ID" value="SEL69551.1"/>
    <property type="molecule type" value="Genomic_DNA"/>
</dbReference>
<evidence type="ECO:0000256" key="7">
    <source>
        <dbReference type="ARBA" id="ARBA00022679"/>
    </source>
</evidence>
<evidence type="ECO:0000256" key="18">
    <source>
        <dbReference type="SAM" id="Phobius"/>
    </source>
</evidence>
<dbReference type="CDD" id="cd05387">
    <property type="entry name" value="BY-kinase"/>
    <property type="match status" value="1"/>
</dbReference>
<feature type="domain" description="Polysaccharide chain length determinant N-terminal" evidence="19">
    <location>
        <begin position="45"/>
        <end position="124"/>
    </location>
</feature>
<reference evidence="21 22" key="1">
    <citation type="submission" date="2016-10" db="EMBL/GenBank/DDBJ databases">
        <authorList>
            <person name="de Groot N.N."/>
        </authorList>
    </citation>
    <scope>NUCLEOTIDE SEQUENCE [LARGE SCALE GENOMIC DNA]</scope>
    <source>
        <strain evidence="21 22">DSM 14858</strain>
    </source>
</reference>
<evidence type="ECO:0000256" key="16">
    <source>
        <dbReference type="SAM" id="Coils"/>
    </source>
</evidence>
<dbReference type="PANTHER" id="PTHR32309">
    <property type="entry name" value="TYROSINE-PROTEIN KINASE"/>
    <property type="match status" value="1"/>
</dbReference>
<evidence type="ECO:0000256" key="11">
    <source>
        <dbReference type="ARBA" id="ARBA00022840"/>
    </source>
</evidence>
<keyword evidence="22" id="KW-1185">Reference proteome</keyword>
<comment type="similarity">
    <text evidence="2">Belongs to the CpsD/CapB family.</text>
</comment>
<evidence type="ECO:0000256" key="6">
    <source>
        <dbReference type="ARBA" id="ARBA00022519"/>
    </source>
</evidence>
<dbReference type="SUPFAM" id="SSF52540">
    <property type="entry name" value="P-loop containing nucleoside triphosphate hydrolases"/>
    <property type="match status" value="1"/>
</dbReference>
<evidence type="ECO:0000256" key="8">
    <source>
        <dbReference type="ARBA" id="ARBA00022692"/>
    </source>
</evidence>
<evidence type="ECO:0000256" key="1">
    <source>
        <dbReference type="ARBA" id="ARBA00004429"/>
    </source>
</evidence>
<dbReference type="GO" id="GO:0005886">
    <property type="term" value="C:plasma membrane"/>
    <property type="evidence" value="ECO:0007669"/>
    <property type="project" value="UniProtKB-SubCell"/>
</dbReference>
<dbReference type="EC" id="2.7.10.2" evidence="4"/>
<dbReference type="Pfam" id="PF13614">
    <property type="entry name" value="AAA_31"/>
    <property type="match status" value="1"/>
</dbReference>
<organism evidence="21 22">
    <name type="scientific">Jannaschia helgolandensis</name>
    <dbReference type="NCBI Taxonomy" id="188906"/>
    <lineage>
        <taxon>Bacteria</taxon>
        <taxon>Pseudomonadati</taxon>
        <taxon>Pseudomonadota</taxon>
        <taxon>Alphaproteobacteria</taxon>
        <taxon>Rhodobacterales</taxon>
        <taxon>Roseobacteraceae</taxon>
        <taxon>Jannaschia</taxon>
    </lineage>
</organism>
<gene>
    <name evidence="21" type="ORF">SAMN04488526_3276</name>
</gene>
<evidence type="ECO:0000256" key="10">
    <source>
        <dbReference type="ARBA" id="ARBA00022777"/>
    </source>
</evidence>
<evidence type="ECO:0000256" key="3">
    <source>
        <dbReference type="ARBA" id="ARBA00008883"/>
    </source>
</evidence>
<keyword evidence="11" id="KW-0067">ATP-binding</keyword>
<evidence type="ECO:0000256" key="13">
    <source>
        <dbReference type="ARBA" id="ARBA00023136"/>
    </source>
</evidence>
<sequence>MNERIGFDAMKEIGLRIRDADLEAERLQQRAAGEATTLGDVLASARRQAVPLFVSVLIGLLIGLVHYATTPKQYYASATVLVDDRRSEIDQQVTASIPFARNDTSFLNEIQVLKSLQLATEVVRRTDLQNSDLFLFPPSSLARNIVSGIMGLVRSEDPVPTLTAEQQQEARILGAASKLQGNIIIERIGLSFSINIAYIGHDPELASQIVNTYAEAYLADHLNANVESTEQTAEWMVRRLAELEQRAAEIQAEAAALRQSDPTQVAQLRQLAQRESTLNSLYQTIAARYQEVSIQGSFPVTNGRILTRSPVPKNPALPKLSRTLAVAILLSLMLGFAIAVLREMREQAFRVSTEVYNHTGKSFLGHLPRIDLKNLSDRPPPETSAIVLNEQTHSGGSPEGDDAAPSDASSMEAEWQEAKTLSPELFWSVLMPQSTFSGTLRNIHSTIGLESGDSLCNVVAFTSMLPDEGKTTVAMNYANMLAKSGARVLLMDADIRGSGLSTSLRLPESPGVVDVLRGRAPLPDAIHVLPFTNLHILLPGPDREQSVAGDILYQQNARALMAELRNHYDCIVLDMPPLGKSAEAKAMIAHIDQIVLVCDWGRTPRSLVTQYLAHESEIAKKIIGVALNRVDIQKLSKYARPGWPESYTEADSTLV</sequence>
<name>A0A1H7SAA4_9RHOB</name>
<comment type="catalytic activity">
    <reaction evidence="15">
        <text>L-tyrosyl-[protein] + ATP = O-phospho-L-tyrosyl-[protein] + ADP + H(+)</text>
        <dbReference type="Rhea" id="RHEA:10596"/>
        <dbReference type="Rhea" id="RHEA-COMP:10136"/>
        <dbReference type="Rhea" id="RHEA-COMP:20101"/>
        <dbReference type="ChEBI" id="CHEBI:15378"/>
        <dbReference type="ChEBI" id="CHEBI:30616"/>
        <dbReference type="ChEBI" id="CHEBI:46858"/>
        <dbReference type="ChEBI" id="CHEBI:61978"/>
        <dbReference type="ChEBI" id="CHEBI:456216"/>
        <dbReference type="EC" id="2.7.10.2"/>
    </reaction>
</comment>
<keyword evidence="8 18" id="KW-0812">Transmembrane</keyword>
<dbReference type="InterPro" id="IPR005702">
    <property type="entry name" value="Wzc-like_C"/>
</dbReference>
<dbReference type="InterPro" id="IPR003856">
    <property type="entry name" value="LPS_length_determ_N"/>
</dbReference>
<keyword evidence="5" id="KW-1003">Cell membrane</keyword>
<feature type="transmembrane region" description="Helical" evidence="18">
    <location>
        <begin position="323"/>
        <end position="341"/>
    </location>
</feature>
<evidence type="ECO:0000256" key="15">
    <source>
        <dbReference type="ARBA" id="ARBA00051245"/>
    </source>
</evidence>
<evidence type="ECO:0000256" key="12">
    <source>
        <dbReference type="ARBA" id="ARBA00022989"/>
    </source>
</evidence>